<dbReference type="PANTHER" id="PTHR43712">
    <property type="entry name" value="PUTATIVE (AFU_ORTHOLOGUE AFUA_4G14580)-RELATED"/>
    <property type="match status" value="1"/>
</dbReference>
<evidence type="ECO:0000313" key="6">
    <source>
        <dbReference type="EMBL" id="KAA9001945.1"/>
    </source>
</evidence>
<feature type="domain" description="BVU-1015-like N-terminal dimerisation-like" evidence="5">
    <location>
        <begin position="19"/>
        <end position="88"/>
    </location>
</feature>
<dbReference type="AlphaFoldDB" id="A0A5J5G4Z5"/>
<evidence type="ECO:0000256" key="1">
    <source>
        <dbReference type="ARBA" id="ARBA00022603"/>
    </source>
</evidence>
<dbReference type="PROSITE" id="PS51683">
    <property type="entry name" value="SAM_OMT_II"/>
    <property type="match status" value="1"/>
</dbReference>
<dbReference type="Pfam" id="PF00891">
    <property type="entry name" value="Methyltransf_2"/>
    <property type="match status" value="1"/>
</dbReference>
<accession>A0A5J5G4Z5</accession>
<dbReference type="Gene3D" id="1.20.58.1390">
    <property type="match status" value="1"/>
</dbReference>
<keyword evidence="2 6" id="KW-0808">Transferase</keyword>
<dbReference type="InterPro" id="IPR029063">
    <property type="entry name" value="SAM-dependent_MTases_sf"/>
</dbReference>
<dbReference type="PANTHER" id="PTHR43712:SF2">
    <property type="entry name" value="O-METHYLTRANSFERASE CICE"/>
    <property type="match status" value="1"/>
</dbReference>
<dbReference type="InterPro" id="IPR049480">
    <property type="entry name" value="BVU_1015-like_N"/>
</dbReference>
<keyword evidence="1 6" id="KW-0489">Methyltransferase</keyword>
<dbReference type="RefSeq" id="WP_150434182.1">
    <property type="nucleotide sequence ID" value="NZ_VYKJ01000002.1"/>
</dbReference>
<proteinExistence type="predicted"/>
<dbReference type="Pfam" id="PF21212">
    <property type="entry name" value="Dimerisation2-like_dom"/>
    <property type="match status" value="1"/>
</dbReference>
<protein>
    <submittedName>
        <fullName evidence="6">SAM-dependent methyltransferase</fullName>
    </submittedName>
</protein>
<dbReference type="InterPro" id="IPR001077">
    <property type="entry name" value="COMT_C"/>
</dbReference>
<evidence type="ECO:0000256" key="3">
    <source>
        <dbReference type="ARBA" id="ARBA00022691"/>
    </source>
</evidence>
<name>A0A5J5G4Z5_9GAMM</name>
<dbReference type="GO" id="GO:0008171">
    <property type="term" value="F:O-methyltransferase activity"/>
    <property type="evidence" value="ECO:0007669"/>
    <property type="project" value="InterPro"/>
</dbReference>
<dbReference type="OrthoDB" id="9805418at2"/>
<dbReference type="InterPro" id="IPR036388">
    <property type="entry name" value="WH-like_DNA-bd_sf"/>
</dbReference>
<sequence length="356" mass="39563">MSYGYDKDTLSGLEAITEAQRIAFAPMLFQAAVNLRGSGILAYLDQCGQQGALLEDITREVALNRYAVELLLDVGLSGRIVLQREERYFLAKVGHFLLHDAMTRINMDFTQDVCYQGMFHLNEALRQNKPAGLKVFGDWPTIYPALSQLPDAAQESWFAFDHYYSDAAFDAALPHVFGHTPAVIYDVGGNTGKWAMRCYDYAPDVHVTILDLPEQIALASVNLQNAGKSDRIDGIAVDMLSDVALPGEADIWWMSQFLDCFSEAQITAILRKIAGAMKPQARVCILEIFWDRQRWEAGALSLNASSLYFTCLANGNSRFYAAKRFLPLVADAGFEIEQQIDGLGIGHTLLVCKKRG</sequence>
<dbReference type="Gene3D" id="3.40.50.150">
    <property type="entry name" value="Vaccinia Virus protein VP39"/>
    <property type="match status" value="1"/>
</dbReference>
<organism evidence="6 7">
    <name type="scientific">Affinibrenneria salicis</name>
    <dbReference type="NCBI Taxonomy" id="2590031"/>
    <lineage>
        <taxon>Bacteria</taxon>
        <taxon>Pseudomonadati</taxon>
        <taxon>Pseudomonadota</taxon>
        <taxon>Gammaproteobacteria</taxon>
        <taxon>Enterobacterales</taxon>
        <taxon>Pectobacteriaceae</taxon>
        <taxon>Affinibrenneria</taxon>
    </lineage>
</organism>
<dbReference type="Gene3D" id="1.10.10.10">
    <property type="entry name" value="Winged helix-like DNA-binding domain superfamily/Winged helix DNA-binding domain"/>
    <property type="match status" value="1"/>
</dbReference>
<comment type="caution">
    <text evidence="6">The sequence shown here is derived from an EMBL/GenBank/DDBJ whole genome shotgun (WGS) entry which is preliminary data.</text>
</comment>
<feature type="domain" description="O-methyltransferase C-terminal" evidence="4">
    <location>
        <begin position="183"/>
        <end position="335"/>
    </location>
</feature>
<evidence type="ECO:0000259" key="4">
    <source>
        <dbReference type="Pfam" id="PF00891"/>
    </source>
</evidence>
<evidence type="ECO:0000256" key="2">
    <source>
        <dbReference type="ARBA" id="ARBA00022679"/>
    </source>
</evidence>
<dbReference type="InterPro" id="IPR016461">
    <property type="entry name" value="COMT-like"/>
</dbReference>
<evidence type="ECO:0000259" key="5">
    <source>
        <dbReference type="Pfam" id="PF21212"/>
    </source>
</evidence>
<dbReference type="EMBL" id="VYKJ01000002">
    <property type="protein sequence ID" value="KAA9001945.1"/>
    <property type="molecule type" value="Genomic_DNA"/>
</dbReference>
<gene>
    <name evidence="6" type="ORF">FJU30_06605</name>
</gene>
<reference evidence="6 7" key="1">
    <citation type="submission" date="2019-09" db="EMBL/GenBank/DDBJ databases">
        <authorList>
            <person name="Li Y."/>
        </authorList>
    </citation>
    <scope>NUCLEOTIDE SEQUENCE [LARGE SCALE GENOMIC DNA]</scope>
    <source>
        <strain evidence="6 7">L3-3HA</strain>
    </source>
</reference>
<dbReference type="CDD" id="cd02440">
    <property type="entry name" value="AdoMet_MTases"/>
    <property type="match status" value="1"/>
</dbReference>
<keyword evidence="3" id="KW-0949">S-adenosyl-L-methionine</keyword>
<dbReference type="GO" id="GO:0032259">
    <property type="term" value="P:methylation"/>
    <property type="evidence" value="ECO:0007669"/>
    <property type="project" value="UniProtKB-KW"/>
</dbReference>
<dbReference type="Proteomes" id="UP000335415">
    <property type="component" value="Unassembled WGS sequence"/>
</dbReference>
<keyword evidence="7" id="KW-1185">Reference proteome</keyword>
<evidence type="ECO:0000313" key="7">
    <source>
        <dbReference type="Proteomes" id="UP000335415"/>
    </source>
</evidence>
<dbReference type="SUPFAM" id="SSF53335">
    <property type="entry name" value="S-adenosyl-L-methionine-dependent methyltransferases"/>
    <property type="match status" value="1"/>
</dbReference>